<accession>A0A8S0TSA9</accession>
<gene>
    <name evidence="2" type="ORF">OLEA9_A001576</name>
</gene>
<comment type="caution">
    <text evidence="2">The sequence shown here is derived from an EMBL/GenBank/DDBJ whole genome shotgun (WGS) entry which is preliminary data.</text>
</comment>
<keyword evidence="3" id="KW-1185">Reference proteome</keyword>
<evidence type="ECO:0000313" key="2">
    <source>
        <dbReference type="EMBL" id="CAA3006429.1"/>
    </source>
</evidence>
<evidence type="ECO:0000256" key="1">
    <source>
        <dbReference type="SAM" id="MobiDB-lite"/>
    </source>
</evidence>
<dbReference type="EMBL" id="CACTIH010007260">
    <property type="protein sequence ID" value="CAA3006429.1"/>
    <property type="molecule type" value="Genomic_DNA"/>
</dbReference>
<reference evidence="2 3" key="1">
    <citation type="submission" date="2019-12" db="EMBL/GenBank/DDBJ databases">
        <authorList>
            <person name="Alioto T."/>
            <person name="Alioto T."/>
            <person name="Gomez Garrido J."/>
        </authorList>
    </citation>
    <scope>NUCLEOTIDE SEQUENCE [LARGE SCALE GENOMIC DNA]</scope>
</reference>
<sequence length="268" mass="29632">MPLCADSILSRRLSSSDGARQHRTPVESILRRASNRWVASLHSLKTYSVIRHNVPKNSVRKKELCSNECQVSLSIKFMRRGLPRLAIAEADDLALHRGLLAEVLAAADAVLSPVRATLGTQAPARYVSDASGKQDNNKQAPERSHVKTEREFTLERVPGLGLFVGPLRGPRANRTLISPRLIRKHSFAQATTRELFRDDSSNNKRVSLTLVCSYELIILRLMTMANVHELRGRDARLLVEVLAAIRAIVALVEAALGRGGPLVPSVRF</sequence>
<evidence type="ECO:0000313" key="3">
    <source>
        <dbReference type="Proteomes" id="UP000594638"/>
    </source>
</evidence>
<dbReference type="Gramene" id="OE9A001576T1">
    <property type="protein sequence ID" value="OE9A001576C1"/>
    <property type="gene ID" value="OE9A001576"/>
</dbReference>
<dbReference type="AlphaFoldDB" id="A0A8S0TSA9"/>
<protein>
    <submittedName>
        <fullName evidence="2">Uncharacterized protein</fullName>
    </submittedName>
</protein>
<name>A0A8S0TSA9_OLEEU</name>
<feature type="region of interest" description="Disordered" evidence="1">
    <location>
        <begin position="128"/>
        <end position="148"/>
    </location>
</feature>
<dbReference type="Proteomes" id="UP000594638">
    <property type="component" value="Unassembled WGS sequence"/>
</dbReference>
<organism evidence="2 3">
    <name type="scientific">Olea europaea subsp. europaea</name>
    <dbReference type="NCBI Taxonomy" id="158383"/>
    <lineage>
        <taxon>Eukaryota</taxon>
        <taxon>Viridiplantae</taxon>
        <taxon>Streptophyta</taxon>
        <taxon>Embryophyta</taxon>
        <taxon>Tracheophyta</taxon>
        <taxon>Spermatophyta</taxon>
        <taxon>Magnoliopsida</taxon>
        <taxon>eudicotyledons</taxon>
        <taxon>Gunneridae</taxon>
        <taxon>Pentapetalae</taxon>
        <taxon>asterids</taxon>
        <taxon>lamiids</taxon>
        <taxon>Lamiales</taxon>
        <taxon>Oleaceae</taxon>
        <taxon>Oleeae</taxon>
        <taxon>Olea</taxon>
    </lineage>
</organism>
<proteinExistence type="predicted"/>